<evidence type="ECO:0000256" key="1">
    <source>
        <dbReference type="SAM" id="MobiDB-lite"/>
    </source>
</evidence>
<feature type="compositionally biased region" description="Basic and acidic residues" evidence="1">
    <location>
        <begin position="128"/>
        <end position="141"/>
    </location>
</feature>
<organism evidence="2 3">
    <name type="scientific">Ridgeia piscesae</name>
    <name type="common">Tubeworm</name>
    <dbReference type="NCBI Taxonomy" id="27915"/>
    <lineage>
        <taxon>Eukaryota</taxon>
        <taxon>Metazoa</taxon>
        <taxon>Spiralia</taxon>
        <taxon>Lophotrochozoa</taxon>
        <taxon>Annelida</taxon>
        <taxon>Polychaeta</taxon>
        <taxon>Sedentaria</taxon>
        <taxon>Canalipalpata</taxon>
        <taxon>Sabellida</taxon>
        <taxon>Siboglinidae</taxon>
        <taxon>Ridgeia</taxon>
    </lineage>
</organism>
<keyword evidence="3" id="KW-1185">Reference proteome</keyword>
<dbReference type="EMBL" id="JAODUO010000161">
    <property type="protein sequence ID" value="KAK2187565.1"/>
    <property type="molecule type" value="Genomic_DNA"/>
</dbReference>
<feature type="compositionally biased region" description="Basic residues" evidence="1">
    <location>
        <begin position="1"/>
        <end position="19"/>
    </location>
</feature>
<feature type="region of interest" description="Disordered" evidence="1">
    <location>
        <begin position="1"/>
        <end position="141"/>
    </location>
</feature>
<feature type="compositionally biased region" description="Acidic residues" evidence="1">
    <location>
        <begin position="98"/>
        <end position="120"/>
    </location>
</feature>
<feature type="compositionally biased region" description="Polar residues" evidence="1">
    <location>
        <begin position="53"/>
        <end position="65"/>
    </location>
</feature>
<protein>
    <submittedName>
        <fullName evidence="2">Uncharacterized protein</fullName>
    </submittedName>
</protein>
<dbReference type="Proteomes" id="UP001209878">
    <property type="component" value="Unassembled WGS sequence"/>
</dbReference>
<feature type="compositionally biased region" description="Polar residues" evidence="1">
    <location>
        <begin position="84"/>
        <end position="94"/>
    </location>
</feature>
<evidence type="ECO:0000313" key="3">
    <source>
        <dbReference type="Proteomes" id="UP001209878"/>
    </source>
</evidence>
<comment type="caution">
    <text evidence="2">The sequence shown here is derived from an EMBL/GenBank/DDBJ whole genome shotgun (WGS) entry which is preliminary data.</text>
</comment>
<feature type="compositionally biased region" description="Basic and acidic residues" evidence="1">
    <location>
        <begin position="35"/>
        <end position="52"/>
    </location>
</feature>
<evidence type="ECO:0000313" key="2">
    <source>
        <dbReference type="EMBL" id="KAK2187565.1"/>
    </source>
</evidence>
<dbReference type="AlphaFoldDB" id="A0AAD9UFP5"/>
<name>A0AAD9UFP5_RIDPI</name>
<sequence length="141" mass="15846">MGRGRKHQTGGRGQKRKKHGGVDKLSKKQMKHLKQYGELHPMDTSETGRERYQTIQPTFRINTTKVVDESSSEEELEVNPYQELLSSVSKNVSRGQAEDGDDDDEEEAEVAEDEQEEDSALDGSPRQVPDEDVKAEETGDV</sequence>
<gene>
    <name evidence="2" type="ORF">NP493_161g00019</name>
</gene>
<reference evidence="2" key="1">
    <citation type="journal article" date="2023" name="Mol. Biol. Evol.">
        <title>Third-Generation Sequencing Reveals the Adaptive Role of the Epigenome in Three Deep-Sea Polychaetes.</title>
        <authorList>
            <person name="Perez M."/>
            <person name="Aroh O."/>
            <person name="Sun Y."/>
            <person name="Lan Y."/>
            <person name="Juniper S.K."/>
            <person name="Young C.R."/>
            <person name="Angers B."/>
            <person name="Qian P.Y."/>
        </authorList>
    </citation>
    <scope>NUCLEOTIDE SEQUENCE</scope>
    <source>
        <strain evidence="2">R07B-5</strain>
    </source>
</reference>
<accession>A0AAD9UFP5</accession>
<proteinExistence type="predicted"/>